<evidence type="ECO:0000256" key="3">
    <source>
        <dbReference type="ARBA" id="ARBA00022490"/>
    </source>
</evidence>
<sequence>MNEVQDMLNAKMVVKGKSFEISHQFMKLKTDEERIIFTLNLLQEYNVFPTKTGMPKNAKESEKLREQGNAVFVSGTLQSKTCISALQLYTKSITFAPYPSEQLALGYANRSAVLFQLGLHSECIQDIDRALAINYPDNLRAKLCLRKTECLMILGDRRVENTLEEAQHWLNKMSLSDTNREKLKTKLDTLHNKSVKTVSANKEINAPKSSSLPTFERNDEVPCASSALAVKYNERYGRHVVATRDINPGEVIAVEQPYSRILLSENVQTHCSNCLEVCWANIPCNYCTYAMYCSEKCRDVEWKKCHDIECPVFPALMEYDFYNLDLFSMRLAVFALREAGGFTELRTMLKEVDEHNDPRTKGFSRDGKLHNDRYISVYGLTTNTEKRSVPDLFKRALNTCFILYFIATRTVMFGAKLPEDLSVLVKNNDVTFFGNLILRHQQIIPCNMHTFGELQGLEYTDRGIGALPFLSLFNHSCSANILRHSRSKHEVIYTLYPIRKGEQLLDNYGKHHAIMPKATRQQKLLKQYHFVCDCVPCQEDWPLYVGLQSYKILVSNPLARARIEKALKKYPEYVDFAMVGKINDNNHTVIKDLLEMVKVLYDYAPLPCEEMCNVIETLKRIYDLNFDGNIMEIPQVQAHRK</sequence>
<dbReference type="InterPro" id="IPR052097">
    <property type="entry name" value="SET-MYND_domain_protein"/>
</dbReference>
<evidence type="ECO:0000259" key="16">
    <source>
        <dbReference type="PROSITE" id="PS50280"/>
    </source>
</evidence>
<evidence type="ECO:0000256" key="13">
    <source>
        <dbReference type="ARBA" id="ARBA00093635"/>
    </source>
</evidence>
<reference evidence="18 19" key="1">
    <citation type="submission" date="2023-03" db="EMBL/GenBank/DDBJ databases">
        <title>High recombination rates correlate with genetic variation in Cardiocondyla obscurior ants.</title>
        <authorList>
            <person name="Errbii M."/>
        </authorList>
    </citation>
    <scope>NUCLEOTIDE SEQUENCE [LARGE SCALE GENOMIC DNA]</scope>
    <source>
        <strain evidence="18">Alpha-2009</strain>
        <tissue evidence="18">Whole body</tissue>
    </source>
</reference>
<comment type="function">
    <text evidence="12">Protein-lysine N-methyltransferase. Monomethylates PRMT5, modulating its transcriptional activity. May also act as a histone methyltransferase. Plays a critical role in cardiac development. Acts as a key epigenetic regulator of gene expression during cardiac development via its dual activities as a methyltransferase and negative regulator of HDAC1.</text>
</comment>
<evidence type="ECO:0000256" key="1">
    <source>
        <dbReference type="ARBA" id="ARBA00004123"/>
    </source>
</evidence>
<evidence type="ECO:0000256" key="11">
    <source>
        <dbReference type="ARBA" id="ARBA00048985"/>
    </source>
</evidence>
<dbReference type="GO" id="GO:0042826">
    <property type="term" value="F:histone deacetylase binding"/>
    <property type="evidence" value="ECO:0007669"/>
    <property type="project" value="TreeGrafter"/>
</dbReference>
<dbReference type="Pfam" id="PF00856">
    <property type="entry name" value="SET"/>
    <property type="match status" value="1"/>
</dbReference>
<dbReference type="InterPro" id="IPR001214">
    <property type="entry name" value="SET_dom"/>
</dbReference>
<comment type="catalytic activity">
    <reaction evidence="11">
        <text>L-lysyl-[protein] + S-adenosyl-L-methionine = N(6)-methyl-L-lysyl-[protein] + S-adenosyl-L-homocysteine + H(+)</text>
        <dbReference type="Rhea" id="RHEA:51736"/>
        <dbReference type="Rhea" id="RHEA-COMP:9752"/>
        <dbReference type="Rhea" id="RHEA-COMP:13053"/>
        <dbReference type="ChEBI" id="CHEBI:15378"/>
        <dbReference type="ChEBI" id="CHEBI:29969"/>
        <dbReference type="ChEBI" id="CHEBI:57856"/>
        <dbReference type="ChEBI" id="CHEBI:59789"/>
        <dbReference type="ChEBI" id="CHEBI:61929"/>
    </reaction>
</comment>
<dbReference type="GO" id="GO:0008757">
    <property type="term" value="F:S-adenosylmethionine-dependent methyltransferase activity"/>
    <property type="evidence" value="ECO:0007669"/>
    <property type="project" value="UniProtKB-ARBA"/>
</dbReference>
<proteinExistence type="predicted"/>
<dbReference type="InterPro" id="IPR002893">
    <property type="entry name" value="Znf_MYND"/>
</dbReference>
<dbReference type="InterPro" id="IPR046341">
    <property type="entry name" value="SET_dom_sf"/>
</dbReference>
<organism evidence="18 19">
    <name type="scientific">Cardiocondyla obscurior</name>
    <dbReference type="NCBI Taxonomy" id="286306"/>
    <lineage>
        <taxon>Eukaryota</taxon>
        <taxon>Metazoa</taxon>
        <taxon>Ecdysozoa</taxon>
        <taxon>Arthropoda</taxon>
        <taxon>Hexapoda</taxon>
        <taxon>Insecta</taxon>
        <taxon>Pterygota</taxon>
        <taxon>Neoptera</taxon>
        <taxon>Endopterygota</taxon>
        <taxon>Hymenoptera</taxon>
        <taxon>Apocrita</taxon>
        <taxon>Aculeata</taxon>
        <taxon>Formicoidea</taxon>
        <taxon>Formicidae</taxon>
        <taxon>Myrmicinae</taxon>
        <taxon>Cardiocondyla</taxon>
    </lineage>
</organism>
<evidence type="ECO:0000256" key="6">
    <source>
        <dbReference type="ARBA" id="ARBA00022691"/>
    </source>
</evidence>
<evidence type="ECO:0000259" key="17">
    <source>
        <dbReference type="PROSITE" id="PS50865"/>
    </source>
</evidence>
<evidence type="ECO:0000256" key="9">
    <source>
        <dbReference type="ARBA" id="ARBA00022833"/>
    </source>
</evidence>
<accession>A0AAW2G612</accession>
<keyword evidence="4" id="KW-0489">Methyltransferase</keyword>
<protein>
    <recommendedName>
        <fullName evidence="13">Protein-lysine N-methyltransferase SMYD4</fullName>
    </recommendedName>
    <alternativeName>
        <fullName evidence="14">SET and MYND domain-containing protein 4</fullName>
    </alternativeName>
</protein>
<name>A0AAW2G612_9HYME</name>
<evidence type="ECO:0000313" key="19">
    <source>
        <dbReference type="Proteomes" id="UP001430953"/>
    </source>
</evidence>
<dbReference type="InterPro" id="IPR044421">
    <property type="entry name" value="SMYD4_SET"/>
</dbReference>
<keyword evidence="19" id="KW-1185">Reference proteome</keyword>
<dbReference type="Gene3D" id="2.170.270.10">
    <property type="entry name" value="SET domain"/>
    <property type="match status" value="1"/>
</dbReference>
<dbReference type="GO" id="GO:0008276">
    <property type="term" value="F:protein methyltransferase activity"/>
    <property type="evidence" value="ECO:0007669"/>
    <property type="project" value="UniProtKB-ARBA"/>
</dbReference>
<dbReference type="PROSITE" id="PS50865">
    <property type="entry name" value="ZF_MYND_2"/>
    <property type="match status" value="1"/>
</dbReference>
<comment type="subcellular location">
    <subcellularLocation>
        <location evidence="2">Cytoplasm</location>
    </subcellularLocation>
    <subcellularLocation>
        <location evidence="1">Nucleus</location>
    </subcellularLocation>
</comment>
<keyword evidence="8 15" id="KW-0863">Zinc-finger</keyword>
<evidence type="ECO:0000256" key="10">
    <source>
        <dbReference type="ARBA" id="ARBA00023242"/>
    </source>
</evidence>
<evidence type="ECO:0000256" key="14">
    <source>
        <dbReference type="ARBA" id="ARBA00093680"/>
    </source>
</evidence>
<dbReference type="Gene3D" id="1.25.40.10">
    <property type="entry name" value="Tetratricopeptide repeat domain"/>
    <property type="match status" value="1"/>
</dbReference>
<evidence type="ECO:0000256" key="2">
    <source>
        <dbReference type="ARBA" id="ARBA00004496"/>
    </source>
</evidence>
<dbReference type="SUPFAM" id="SSF144232">
    <property type="entry name" value="HIT/MYND zinc finger-like"/>
    <property type="match status" value="1"/>
</dbReference>
<evidence type="ECO:0000313" key="18">
    <source>
        <dbReference type="EMBL" id="KAL0123035.1"/>
    </source>
</evidence>
<dbReference type="GO" id="GO:0005737">
    <property type="term" value="C:cytoplasm"/>
    <property type="evidence" value="ECO:0007669"/>
    <property type="project" value="UniProtKB-SubCell"/>
</dbReference>
<keyword evidence="6" id="KW-0949">S-adenosyl-L-methionine</keyword>
<keyword evidence="10" id="KW-0539">Nucleus</keyword>
<dbReference type="EMBL" id="JADYXP020000006">
    <property type="protein sequence ID" value="KAL0123035.1"/>
    <property type="molecule type" value="Genomic_DNA"/>
</dbReference>
<gene>
    <name evidence="18" type="ORF">PUN28_007576</name>
</gene>
<dbReference type="Proteomes" id="UP001430953">
    <property type="component" value="Unassembled WGS sequence"/>
</dbReference>
<dbReference type="GO" id="GO:0005634">
    <property type="term" value="C:nucleus"/>
    <property type="evidence" value="ECO:0007669"/>
    <property type="project" value="UniProtKB-SubCell"/>
</dbReference>
<evidence type="ECO:0000256" key="4">
    <source>
        <dbReference type="ARBA" id="ARBA00022603"/>
    </source>
</evidence>
<dbReference type="PROSITE" id="PS50280">
    <property type="entry name" value="SET"/>
    <property type="match status" value="1"/>
</dbReference>
<dbReference type="InterPro" id="IPR011990">
    <property type="entry name" value="TPR-like_helical_dom_sf"/>
</dbReference>
<dbReference type="SUPFAM" id="SSF48452">
    <property type="entry name" value="TPR-like"/>
    <property type="match status" value="1"/>
</dbReference>
<comment type="caution">
    <text evidence="18">The sequence shown here is derived from an EMBL/GenBank/DDBJ whole genome shotgun (WGS) entry which is preliminary data.</text>
</comment>
<evidence type="ECO:0000256" key="8">
    <source>
        <dbReference type="ARBA" id="ARBA00022771"/>
    </source>
</evidence>
<dbReference type="PANTHER" id="PTHR46165:SF2">
    <property type="entry name" value="SET AND MYND DOMAIN-CONTAINING PROTEIN 4"/>
    <property type="match status" value="1"/>
</dbReference>
<evidence type="ECO:0000256" key="15">
    <source>
        <dbReference type="PROSITE-ProRule" id="PRU00134"/>
    </source>
</evidence>
<evidence type="ECO:0000256" key="7">
    <source>
        <dbReference type="ARBA" id="ARBA00022723"/>
    </source>
</evidence>
<dbReference type="AlphaFoldDB" id="A0AAW2G612"/>
<evidence type="ECO:0000256" key="5">
    <source>
        <dbReference type="ARBA" id="ARBA00022679"/>
    </source>
</evidence>
<dbReference type="GO" id="GO:0008170">
    <property type="term" value="F:N-methyltransferase activity"/>
    <property type="evidence" value="ECO:0007669"/>
    <property type="project" value="UniProtKB-ARBA"/>
</dbReference>
<dbReference type="CDD" id="cd10536">
    <property type="entry name" value="SET_SMYD4"/>
    <property type="match status" value="1"/>
</dbReference>
<keyword evidence="5" id="KW-0808">Transferase</keyword>
<dbReference type="GO" id="GO:0032259">
    <property type="term" value="P:methylation"/>
    <property type="evidence" value="ECO:0007669"/>
    <property type="project" value="UniProtKB-KW"/>
</dbReference>
<dbReference type="PANTHER" id="PTHR46165">
    <property type="entry name" value="SET AND MYND DOMAIN-CONTAINING PROTEIN 4"/>
    <property type="match status" value="1"/>
</dbReference>
<keyword evidence="9" id="KW-0862">Zinc</keyword>
<feature type="domain" description="SET" evidence="16">
    <location>
        <begin position="213"/>
        <end position="509"/>
    </location>
</feature>
<feature type="domain" description="MYND-type" evidence="17">
    <location>
        <begin position="271"/>
        <end position="310"/>
    </location>
</feature>
<dbReference type="GO" id="GO:0008270">
    <property type="term" value="F:zinc ion binding"/>
    <property type="evidence" value="ECO:0007669"/>
    <property type="project" value="UniProtKB-KW"/>
</dbReference>
<dbReference type="SUPFAM" id="SSF82199">
    <property type="entry name" value="SET domain"/>
    <property type="match status" value="1"/>
</dbReference>
<keyword evidence="7" id="KW-0479">Metal-binding</keyword>
<keyword evidence="3" id="KW-0963">Cytoplasm</keyword>
<evidence type="ECO:0000256" key="12">
    <source>
        <dbReference type="ARBA" id="ARBA00093423"/>
    </source>
</evidence>